<dbReference type="AlphaFoldDB" id="A0A1I3UZE3"/>
<name>A0A1I3UZE3_9ACTN</name>
<proteinExistence type="predicted"/>
<evidence type="ECO:0000259" key="1">
    <source>
        <dbReference type="Pfam" id="PF04149"/>
    </source>
</evidence>
<dbReference type="Pfam" id="PF04149">
    <property type="entry name" value="DUF397"/>
    <property type="match status" value="1"/>
</dbReference>
<sequence length="65" mass="6697">MSEPSWQKPSFSGGGDNCVEVAAADGDGTAVRESTDPGRVLTTDRAAFRALLRGAGAGAFDRLAR</sequence>
<accession>A0A1I3UZE3</accession>
<dbReference type="OrthoDB" id="3402668at2"/>
<reference evidence="3" key="1">
    <citation type="submission" date="2016-10" db="EMBL/GenBank/DDBJ databases">
        <authorList>
            <person name="Varghese N."/>
            <person name="Submissions S."/>
        </authorList>
    </citation>
    <scope>NUCLEOTIDE SEQUENCE [LARGE SCALE GENOMIC DNA]</scope>
    <source>
        <strain evidence="3">PL19</strain>
    </source>
</reference>
<keyword evidence="3" id="KW-1185">Reference proteome</keyword>
<gene>
    <name evidence="2" type="ORF">SAMN05192584_10235</name>
</gene>
<dbReference type="Proteomes" id="UP000198928">
    <property type="component" value="Unassembled WGS sequence"/>
</dbReference>
<organism evidence="2 3">
    <name type="scientific">Streptomyces pini</name>
    <dbReference type="NCBI Taxonomy" id="1520580"/>
    <lineage>
        <taxon>Bacteria</taxon>
        <taxon>Bacillati</taxon>
        <taxon>Actinomycetota</taxon>
        <taxon>Actinomycetes</taxon>
        <taxon>Kitasatosporales</taxon>
        <taxon>Streptomycetaceae</taxon>
        <taxon>Streptomyces</taxon>
    </lineage>
</organism>
<dbReference type="EMBL" id="FOSG01000002">
    <property type="protein sequence ID" value="SFJ88073.1"/>
    <property type="molecule type" value="Genomic_DNA"/>
</dbReference>
<feature type="domain" description="DUF397" evidence="1">
    <location>
        <begin position="5"/>
        <end position="55"/>
    </location>
</feature>
<protein>
    <recommendedName>
        <fullName evidence="1">DUF397 domain-containing protein</fullName>
    </recommendedName>
</protein>
<evidence type="ECO:0000313" key="3">
    <source>
        <dbReference type="Proteomes" id="UP000198928"/>
    </source>
</evidence>
<dbReference type="InterPro" id="IPR007278">
    <property type="entry name" value="DUF397"/>
</dbReference>
<dbReference type="RefSeq" id="WP_093847496.1">
    <property type="nucleotide sequence ID" value="NZ_FOSG01000002.1"/>
</dbReference>
<evidence type="ECO:0000313" key="2">
    <source>
        <dbReference type="EMBL" id="SFJ88073.1"/>
    </source>
</evidence>